<name>A0AAN4VWT1_9BACT</name>
<evidence type="ECO:0000256" key="3">
    <source>
        <dbReference type="ARBA" id="ARBA00022801"/>
    </source>
</evidence>
<keyword evidence="5" id="KW-0067">ATP-binding</keyword>
<protein>
    <submittedName>
        <fullName evidence="7">Helicase</fullName>
    </submittedName>
</protein>
<feature type="domain" description="AAA+ ATPase" evidence="6">
    <location>
        <begin position="197"/>
        <end position="421"/>
    </location>
</feature>
<dbReference type="InterPro" id="IPR027417">
    <property type="entry name" value="P-loop_NTPase"/>
</dbReference>
<dbReference type="Gene3D" id="3.40.50.300">
    <property type="entry name" value="P-loop containing nucleotide triphosphate hydrolases"/>
    <property type="match status" value="2"/>
</dbReference>
<keyword evidence="3" id="KW-0378">Hydrolase</keyword>
<dbReference type="GO" id="GO:0043139">
    <property type="term" value="F:5'-3' DNA helicase activity"/>
    <property type="evidence" value="ECO:0007669"/>
    <property type="project" value="TreeGrafter"/>
</dbReference>
<dbReference type="PANTHER" id="PTHR43788:SF8">
    <property type="entry name" value="DNA-BINDING PROTEIN SMUBP-2"/>
    <property type="match status" value="1"/>
</dbReference>
<dbReference type="SUPFAM" id="SSF52540">
    <property type="entry name" value="P-loop containing nucleoside triphosphate hydrolases"/>
    <property type="match status" value="1"/>
</dbReference>
<dbReference type="FunFam" id="3.40.50.300:FF:000326">
    <property type="entry name" value="P-loop containing nucleoside triphosphate hydrolase"/>
    <property type="match status" value="1"/>
</dbReference>
<proteinExistence type="inferred from homology"/>
<evidence type="ECO:0000256" key="2">
    <source>
        <dbReference type="ARBA" id="ARBA00022741"/>
    </source>
</evidence>
<organism evidence="7 8">
    <name type="scientific">Persicobacter diffluens</name>
    <dbReference type="NCBI Taxonomy" id="981"/>
    <lineage>
        <taxon>Bacteria</taxon>
        <taxon>Pseudomonadati</taxon>
        <taxon>Bacteroidota</taxon>
        <taxon>Cytophagia</taxon>
        <taxon>Cytophagales</taxon>
        <taxon>Persicobacteraceae</taxon>
        <taxon>Persicobacter</taxon>
    </lineage>
</organism>
<reference evidence="7 8" key="1">
    <citation type="submission" date="2021-12" db="EMBL/GenBank/DDBJ databases">
        <title>Genome sequencing of bacteria with rrn-lacking chromosome and rrn-plasmid.</title>
        <authorList>
            <person name="Anda M."/>
            <person name="Iwasaki W."/>
        </authorList>
    </citation>
    <scope>NUCLEOTIDE SEQUENCE [LARGE SCALE GENOMIC DNA]</scope>
    <source>
        <strain evidence="7 8">NBRC 15940</strain>
    </source>
</reference>
<comment type="caution">
    <text evidence="7">The sequence shown here is derived from an EMBL/GenBank/DDBJ whole genome shotgun (WGS) entry which is preliminary data.</text>
</comment>
<dbReference type="AlphaFoldDB" id="A0AAN4VWT1"/>
<evidence type="ECO:0000256" key="4">
    <source>
        <dbReference type="ARBA" id="ARBA00022806"/>
    </source>
</evidence>
<dbReference type="SMART" id="SM00382">
    <property type="entry name" value="AAA"/>
    <property type="match status" value="1"/>
</dbReference>
<evidence type="ECO:0000256" key="5">
    <source>
        <dbReference type="ARBA" id="ARBA00022840"/>
    </source>
</evidence>
<gene>
    <name evidence="7" type="ORF">PEDI_20130</name>
</gene>
<comment type="similarity">
    <text evidence="1">Belongs to the DNA2/NAM7 helicase family.</text>
</comment>
<dbReference type="InterPro" id="IPR041679">
    <property type="entry name" value="DNA2/NAM7-like_C"/>
</dbReference>
<dbReference type="CDD" id="cd18808">
    <property type="entry name" value="SF1_C_Upf1"/>
    <property type="match status" value="1"/>
</dbReference>
<evidence type="ECO:0000256" key="1">
    <source>
        <dbReference type="ARBA" id="ARBA00007913"/>
    </source>
</evidence>
<dbReference type="InterPro" id="IPR003593">
    <property type="entry name" value="AAA+_ATPase"/>
</dbReference>
<keyword evidence="4 7" id="KW-0347">Helicase</keyword>
<evidence type="ECO:0000259" key="6">
    <source>
        <dbReference type="SMART" id="SM00382"/>
    </source>
</evidence>
<dbReference type="GO" id="GO:0016787">
    <property type="term" value="F:hydrolase activity"/>
    <property type="evidence" value="ECO:0007669"/>
    <property type="project" value="UniProtKB-KW"/>
</dbReference>
<accession>A0AAN4VWT1</accession>
<dbReference type="Pfam" id="PF13086">
    <property type="entry name" value="AAA_11"/>
    <property type="match status" value="1"/>
</dbReference>
<dbReference type="InterPro" id="IPR041677">
    <property type="entry name" value="DNA2/NAM7_AAA_11"/>
</dbReference>
<dbReference type="Pfam" id="PF13087">
    <property type="entry name" value="AAA_12"/>
    <property type="match status" value="1"/>
</dbReference>
<dbReference type="PANTHER" id="PTHR43788">
    <property type="entry name" value="DNA2/NAM7 HELICASE FAMILY MEMBER"/>
    <property type="match status" value="1"/>
</dbReference>
<dbReference type="Proteomes" id="UP001310022">
    <property type="component" value="Unassembled WGS sequence"/>
</dbReference>
<evidence type="ECO:0000313" key="8">
    <source>
        <dbReference type="Proteomes" id="UP001310022"/>
    </source>
</evidence>
<dbReference type="InterPro" id="IPR050534">
    <property type="entry name" value="Coronavir_polyprotein_1ab"/>
</dbReference>
<dbReference type="GO" id="GO:0005694">
    <property type="term" value="C:chromosome"/>
    <property type="evidence" value="ECO:0007669"/>
    <property type="project" value="UniProtKB-ARBA"/>
</dbReference>
<dbReference type="EMBL" id="BQKE01000001">
    <property type="protein sequence ID" value="GJM61461.1"/>
    <property type="molecule type" value="Genomic_DNA"/>
</dbReference>
<dbReference type="InterPro" id="IPR047187">
    <property type="entry name" value="SF1_C_Upf1"/>
</dbReference>
<evidence type="ECO:0000313" key="7">
    <source>
        <dbReference type="EMBL" id="GJM61461.1"/>
    </source>
</evidence>
<keyword evidence="8" id="KW-1185">Reference proteome</keyword>
<dbReference type="Gene3D" id="2.40.30.270">
    <property type="match status" value="1"/>
</dbReference>
<dbReference type="GO" id="GO:0005524">
    <property type="term" value="F:ATP binding"/>
    <property type="evidence" value="ECO:0007669"/>
    <property type="project" value="UniProtKB-KW"/>
</dbReference>
<sequence>MSDATKKAIRYTAELLKKEKEEDLRLFKQQVMETSIDKKRKDGVCWYPIQLNKHFYGTGERLVIEVERTKGLELNHQFSSGKSAGIFVNVNGQAGKHWLQGVIQYVREDLARIVVQEDELPDWIHDGHLGLQLMFEETTYREMERALRIVENASGRAAELREVLIGPKLASFREAYPEQLPQLNPSQNNALHKIMTAEEVAIVHGPPGTGKTTTLVYAIRQVCKKEKQVLVCAPSNAAVDLLTNKLDEMGHQVLRLGHPARVTEASMHHTLDMQIVEHHAYGDLKQVKKQREEYLRLAGKYKRNFGPEERAQRTRLYQEASRLGDEARMLENYITDDLMARAQVITCTLVGASHQLLRDKTFKTVFIDEAGQSLEPASWIPILKARRVVLAGDHFQLPPTIKSLEAAREGLSTTLFEKAINGNEADEMLTIQYRMHEQIMGYSNQQFYKGRLKAHPTVRHHQWEGLAPMLWVDTAGAAYFEQQKADSRSSFNPQEGRVLLDYLQRLAEMPHEELPSVGIIAPYKAQVEWLRAEIDGEWKEHPWYRQISVNTVDAFQGQERDILLMSMVRSNGDYKIGFLQDQRRMNVAMTRARKHLWMIGDSATLSSDTFFDGLLAYVQEIGGYQSVFDPEYFDG</sequence>
<dbReference type="RefSeq" id="WP_338237004.1">
    <property type="nucleotide sequence ID" value="NZ_BQKE01000001.1"/>
</dbReference>
<keyword evidence="2" id="KW-0547">Nucleotide-binding</keyword>